<accession>A0A0B7C190</accession>
<sequence length="60" mass="7069">MLCCKKIDNEVENRTSGPRDKRCLLPYLQKRSRCYLQIPCRSQQIDILSFQKLESFNSAC</sequence>
<feature type="non-terminal residue" evidence="1">
    <location>
        <position position="60"/>
    </location>
</feature>
<gene>
    <name evidence="1" type="primary">ORF218113</name>
</gene>
<reference evidence="1" key="1">
    <citation type="submission" date="2014-12" db="EMBL/GenBank/DDBJ databases">
        <title>Insight into the proteome of Arion vulgaris.</title>
        <authorList>
            <person name="Aradska J."/>
            <person name="Bulat T."/>
            <person name="Smidak R."/>
            <person name="Sarate P."/>
            <person name="Gangsoo J."/>
            <person name="Sialana F."/>
            <person name="Bilban M."/>
            <person name="Lubec G."/>
        </authorList>
    </citation>
    <scope>NUCLEOTIDE SEQUENCE</scope>
    <source>
        <tissue evidence="1">Skin</tissue>
    </source>
</reference>
<name>A0A0B7C190_9EUPU</name>
<dbReference type="EMBL" id="HACG01051344">
    <property type="protein sequence ID" value="CEK98215.1"/>
    <property type="molecule type" value="Transcribed_RNA"/>
</dbReference>
<dbReference type="AlphaFoldDB" id="A0A0B7C190"/>
<protein>
    <submittedName>
        <fullName evidence="1">Uncharacterized protein</fullName>
    </submittedName>
</protein>
<proteinExistence type="predicted"/>
<organism evidence="1">
    <name type="scientific">Arion vulgaris</name>
    <dbReference type="NCBI Taxonomy" id="1028688"/>
    <lineage>
        <taxon>Eukaryota</taxon>
        <taxon>Metazoa</taxon>
        <taxon>Spiralia</taxon>
        <taxon>Lophotrochozoa</taxon>
        <taxon>Mollusca</taxon>
        <taxon>Gastropoda</taxon>
        <taxon>Heterobranchia</taxon>
        <taxon>Euthyneura</taxon>
        <taxon>Panpulmonata</taxon>
        <taxon>Eupulmonata</taxon>
        <taxon>Stylommatophora</taxon>
        <taxon>Helicina</taxon>
        <taxon>Arionoidea</taxon>
        <taxon>Arionidae</taxon>
        <taxon>Arion</taxon>
    </lineage>
</organism>
<evidence type="ECO:0000313" key="1">
    <source>
        <dbReference type="EMBL" id="CEK98215.1"/>
    </source>
</evidence>